<dbReference type="CDD" id="cd00866">
    <property type="entry name" value="PEBP_euk"/>
    <property type="match status" value="1"/>
</dbReference>
<dbReference type="SUPFAM" id="SSF49777">
    <property type="entry name" value="PEBP-like"/>
    <property type="match status" value="1"/>
</dbReference>
<evidence type="ECO:0000256" key="2">
    <source>
        <dbReference type="ARBA" id="ARBA00023128"/>
    </source>
</evidence>
<sequence length="430" mass="49153">MAACKRAVPPLHTCLRCIRQNVNGNASTIGAPSRLFSSSTPSSEQTQFEQNPKFPELDPSLVSNRRDERRLIRTTGVLPIGSRRRRAALQTSSRIPFEQLPYQCFQEARKILQADREEKIKQIEVMRSRIANVEAQDVAVSGGEKAKEARLRSMRNHVEELKILADINDPMVKKRHEDGEGDMNKPIYRYLADKQWRQYRRLVSMQRITQMNVMPDVLPKIDPVAEVTLAFGRRNVQPGDFVDSRVSEVIPRLKVQVFDKGERLVTVVVVDADVPVLDKDSFTYRCHFIASNIPISPTSTSIPLNQLDRPVKGSQEETPKHIALPWLPPYAHKGSPYHRLAVLLLQQGEGKTIDTAKVAQETKRDGFIMRSFVDKHQLKPVGVTMFRTQWDEGTAGVMTRLGLEDEAKIEFKRKRVEPLPYKKKDPKRYR</sequence>
<comment type="similarity">
    <text evidence="4">Belongs to the phosphatidylethanolamine-binding protein family. Mitochondrion-specific ribosomal protein mL38 subfamily.</text>
</comment>
<organism evidence="7 8">
    <name type="scientific">Glonium stellatum</name>
    <dbReference type="NCBI Taxonomy" id="574774"/>
    <lineage>
        <taxon>Eukaryota</taxon>
        <taxon>Fungi</taxon>
        <taxon>Dikarya</taxon>
        <taxon>Ascomycota</taxon>
        <taxon>Pezizomycotina</taxon>
        <taxon>Dothideomycetes</taxon>
        <taxon>Pleosporomycetidae</taxon>
        <taxon>Gloniales</taxon>
        <taxon>Gloniaceae</taxon>
        <taxon>Glonium</taxon>
    </lineage>
</organism>
<keyword evidence="8" id="KW-1185">Reference proteome</keyword>
<evidence type="ECO:0000256" key="4">
    <source>
        <dbReference type="ARBA" id="ARBA00038016"/>
    </source>
</evidence>
<dbReference type="InterPro" id="IPR035810">
    <property type="entry name" value="PEBP_euk"/>
</dbReference>
<feature type="compositionally biased region" description="Low complexity" evidence="6">
    <location>
        <begin position="33"/>
        <end position="43"/>
    </location>
</feature>
<evidence type="ECO:0000256" key="5">
    <source>
        <dbReference type="ARBA" id="ARBA00039444"/>
    </source>
</evidence>
<dbReference type="InterPro" id="IPR008914">
    <property type="entry name" value="PEBP"/>
</dbReference>
<evidence type="ECO:0000313" key="8">
    <source>
        <dbReference type="Proteomes" id="UP000250140"/>
    </source>
</evidence>
<name>A0A8E2F0Z3_9PEZI</name>
<feature type="region of interest" description="Disordered" evidence="6">
    <location>
        <begin position="32"/>
        <end position="60"/>
    </location>
</feature>
<keyword evidence="2" id="KW-0496">Mitochondrion</keyword>
<dbReference type="Gene3D" id="3.90.280.10">
    <property type="entry name" value="PEBP-like"/>
    <property type="match status" value="1"/>
</dbReference>
<dbReference type="Pfam" id="PF01161">
    <property type="entry name" value="PBP"/>
    <property type="match status" value="1"/>
</dbReference>
<dbReference type="Proteomes" id="UP000250140">
    <property type="component" value="Unassembled WGS sequence"/>
</dbReference>
<proteinExistence type="inferred from homology"/>
<accession>A0A8E2F0Z3</accession>
<protein>
    <recommendedName>
        <fullName evidence="5">Large ribosomal subunit protein mL38</fullName>
    </recommendedName>
</protein>
<reference evidence="7 8" key="1">
    <citation type="journal article" date="2016" name="Nat. Commun.">
        <title>Ectomycorrhizal ecology is imprinted in the genome of the dominant symbiotic fungus Cenococcum geophilum.</title>
        <authorList>
            <consortium name="DOE Joint Genome Institute"/>
            <person name="Peter M."/>
            <person name="Kohler A."/>
            <person name="Ohm R.A."/>
            <person name="Kuo A."/>
            <person name="Krutzmann J."/>
            <person name="Morin E."/>
            <person name="Arend M."/>
            <person name="Barry K.W."/>
            <person name="Binder M."/>
            <person name="Choi C."/>
            <person name="Clum A."/>
            <person name="Copeland A."/>
            <person name="Grisel N."/>
            <person name="Haridas S."/>
            <person name="Kipfer T."/>
            <person name="LaButti K."/>
            <person name="Lindquist E."/>
            <person name="Lipzen A."/>
            <person name="Maire R."/>
            <person name="Meier B."/>
            <person name="Mihaltcheva S."/>
            <person name="Molinier V."/>
            <person name="Murat C."/>
            <person name="Poggeler S."/>
            <person name="Quandt C.A."/>
            <person name="Sperisen C."/>
            <person name="Tritt A."/>
            <person name="Tisserant E."/>
            <person name="Crous P.W."/>
            <person name="Henrissat B."/>
            <person name="Nehls U."/>
            <person name="Egli S."/>
            <person name="Spatafora J.W."/>
            <person name="Grigoriev I.V."/>
            <person name="Martin F.M."/>
        </authorList>
    </citation>
    <scope>NUCLEOTIDE SEQUENCE [LARGE SCALE GENOMIC DNA]</scope>
    <source>
        <strain evidence="7 8">CBS 207.34</strain>
    </source>
</reference>
<dbReference type="FunFam" id="3.90.280.10:FF:000004">
    <property type="entry name" value="Mitochondrial large ribosomal subunit YmL35"/>
    <property type="match status" value="1"/>
</dbReference>
<evidence type="ECO:0000313" key="7">
    <source>
        <dbReference type="EMBL" id="OCL08587.1"/>
    </source>
</evidence>
<comment type="subcellular location">
    <subcellularLocation>
        <location evidence="1">Mitochondrion</location>
    </subcellularLocation>
</comment>
<evidence type="ECO:0000256" key="1">
    <source>
        <dbReference type="ARBA" id="ARBA00004173"/>
    </source>
</evidence>
<dbReference type="GO" id="GO:0005739">
    <property type="term" value="C:mitochondrion"/>
    <property type="evidence" value="ECO:0007669"/>
    <property type="project" value="UniProtKB-SubCell"/>
</dbReference>
<gene>
    <name evidence="7" type="ORF">AOQ84DRAFT_388745</name>
</gene>
<dbReference type="AlphaFoldDB" id="A0A8E2F0Z3"/>
<dbReference type="PANTHER" id="PTHR11362">
    <property type="entry name" value="PHOSPHATIDYLETHANOLAMINE-BINDING PROTEIN"/>
    <property type="match status" value="1"/>
</dbReference>
<evidence type="ECO:0000256" key="3">
    <source>
        <dbReference type="ARBA" id="ARBA00037226"/>
    </source>
</evidence>
<evidence type="ECO:0000256" key="6">
    <source>
        <dbReference type="SAM" id="MobiDB-lite"/>
    </source>
</evidence>
<dbReference type="InterPro" id="IPR036610">
    <property type="entry name" value="PEBP-like_sf"/>
</dbReference>
<dbReference type="EMBL" id="KV749632">
    <property type="protein sequence ID" value="OCL08587.1"/>
    <property type="molecule type" value="Genomic_DNA"/>
</dbReference>
<dbReference type="FunFam" id="1.20.58.1180:FF:000001">
    <property type="entry name" value="Mitochondrial large ribosomal subunit YmL35"/>
    <property type="match status" value="1"/>
</dbReference>
<dbReference type="OrthoDB" id="2153661at2759"/>
<comment type="function">
    <text evidence="3">Component of the mitochondrial ribosome (mitoribosome), a dedicated translation machinery responsible for the synthesis of mitochondrial genome-encoded proteins, including at least some of the essential transmembrane subunits of the mitochondrial respiratory chain. The mitoribosomes are attached to the mitochondrial inner membrane and translation products are cotranslationally integrated into the membrane.</text>
</comment>
<dbReference type="PANTHER" id="PTHR11362:SF82">
    <property type="entry name" value="PHOSPHATIDYLETHANOLAMINE-BINDING PROTEIN 4"/>
    <property type="match status" value="1"/>
</dbReference>
<dbReference type="Gene3D" id="1.20.58.1180">
    <property type="match status" value="1"/>
</dbReference>